<keyword evidence="1" id="KW-1133">Transmembrane helix</keyword>
<dbReference type="EMBL" id="SLUM01000001">
    <property type="protein sequence ID" value="TCL61578.1"/>
    <property type="molecule type" value="Genomic_DNA"/>
</dbReference>
<evidence type="ECO:0000313" key="3">
    <source>
        <dbReference type="Proteomes" id="UP000295184"/>
    </source>
</evidence>
<name>A0A4R1R7N2_9FIRM</name>
<dbReference type="STRING" id="1650663.GCA_001486665_01629"/>
<dbReference type="RefSeq" id="WP_058964048.1">
    <property type="nucleotide sequence ID" value="NZ_CABKVM010000016.1"/>
</dbReference>
<dbReference type="GeneID" id="97382403"/>
<evidence type="ECO:0000256" key="1">
    <source>
        <dbReference type="SAM" id="Phobius"/>
    </source>
</evidence>
<organism evidence="2 3">
    <name type="scientific">Allofournierella massiliensis</name>
    <dbReference type="NCBI Taxonomy" id="1650663"/>
    <lineage>
        <taxon>Bacteria</taxon>
        <taxon>Bacillati</taxon>
        <taxon>Bacillota</taxon>
        <taxon>Clostridia</taxon>
        <taxon>Eubacteriales</taxon>
        <taxon>Oscillospiraceae</taxon>
        <taxon>Allofournierella</taxon>
    </lineage>
</organism>
<comment type="caution">
    <text evidence="2">The sequence shown here is derived from an EMBL/GenBank/DDBJ whole genome shotgun (WGS) entry which is preliminary data.</text>
</comment>
<sequence>MNWKKHVRTGLNLFMGTMAGVFLGSSLYTCWERVARPGLYAMMSAPWYTSILLHALVTAVCIGLALVVRRALR</sequence>
<gene>
    <name evidence="2" type="ORF">EDD77_10132</name>
</gene>
<keyword evidence="1" id="KW-0472">Membrane</keyword>
<feature type="transmembrane region" description="Helical" evidence="1">
    <location>
        <begin position="51"/>
        <end position="68"/>
    </location>
</feature>
<reference evidence="2 3" key="1">
    <citation type="submission" date="2019-03" db="EMBL/GenBank/DDBJ databases">
        <title>Genomic Encyclopedia of Type Strains, Phase IV (KMG-IV): sequencing the most valuable type-strain genomes for metagenomic binning, comparative biology and taxonomic classification.</title>
        <authorList>
            <person name="Goeker M."/>
        </authorList>
    </citation>
    <scope>NUCLEOTIDE SEQUENCE [LARGE SCALE GENOMIC DNA]</scope>
    <source>
        <strain evidence="2 3">DSM 100451</strain>
    </source>
</reference>
<feature type="transmembrane region" description="Helical" evidence="1">
    <location>
        <begin position="12"/>
        <end position="31"/>
    </location>
</feature>
<dbReference type="Proteomes" id="UP000295184">
    <property type="component" value="Unassembled WGS sequence"/>
</dbReference>
<protein>
    <submittedName>
        <fullName evidence="2">Uncharacterized protein</fullName>
    </submittedName>
</protein>
<proteinExistence type="predicted"/>
<accession>A0A4R1R7N2</accession>
<evidence type="ECO:0000313" key="2">
    <source>
        <dbReference type="EMBL" id="TCL61578.1"/>
    </source>
</evidence>
<keyword evidence="1" id="KW-0812">Transmembrane</keyword>
<dbReference type="AlphaFoldDB" id="A0A4R1R7N2"/>